<accession>A0ABW3FRG5</accession>
<evidence type="ECO:0000256" key="1">
    <source>
        <dbReference type="SAM" id="MobiDB-lite"/>
    </source>
</evidence>
<feature type="region of interest" description="Disordered" evidence="1">
    <location>
        <begin position="1"/>
        <end position="28"/>
    </location>
</feature>
<comment type="caution">
    <text evidence="2">The sequence shown here is derived from an EMBL/GenBank/DDBJ whole genome shotgun (WGS) entry which is preliminary data.</text>
</comment>
<dbReference type="EMBL" id="JBHTIW010000006">
    <property type="protein sequence ID" value="MFD0920329.1"/>
    <property type="molecule type" value="Genomic_DNA"/>
</dbReference>
<evidence type="ECO:0000313" key="2">
    <source>
        <dbReference type="EMBL" id="MFD0920329.1"/>
    </source>
</evidence>
<dbReference type="RefSeq" id="WP_263247782.1">
    <property type="nucleotide sequence ID" value="NZ_BAABLT010000017.1"/>
</dbReference>
<name>A0ABW3FRG5_9PSEU</name>
<protein>
    <submittedName>
        <fullName evidence="2">Uncharacterized protein</fullName>
    </submittedName>
</protein>
<proteinExistence type="predicted"/>
<sequence>MSADARNPPRPDRGAIPVNDTDPAATAAAPGDAAMVSLIGMRVSGGAGRGRFWPRLVSARTGWRT</sequence>
<gene>
    <name evidence="2" type="ORF">ACFQ16_11315</name>
</gene>
<keyword evidence="3" id="KW-1185">Reference proteome</keyword>
<organism evidence="2 3">
    <name type="scientific">Saccharopolyspora rosea</name>
    <dbReference type="NCBI Taxonomy" id="524884"/>
    <lineage>
        <taxon>Bacteria</taxon>
        <taxon>Bacillati</taxon>
        <taxon>Actinomycetota</taxon>
        <taxon>Actinomycetes</taxon>
        <taxon>Pseudonocardiales</taxon>
        <taxon>Pseudonocardiaceae</taxon>
        <taxon>Saccharopolyspora</taxon>
    </lineage>
</organism>
<reference evidence="3" key="1">
    <citation type="journal article" date="2019" name="Int. J. Syst. Evol. Microbiol.">
        <title>The Global Catalogue of Microorganisms (GCM) 10K type strain sequencing project: providing services to taxonomists for standard genome sequencing and annotation.</title>
        <authorList>
            <consortium name="The Broad Institute Genomics Platform"/>
            <consortium name="The Broad Institute Genome Sequencing Center for Infectious Disease"/>
            <person name="Wu L."/>
            <person name="Ma J."/>
        </authorList>
    </citation>
    <scope>NUCLEOTIDE SEQUENCE [LARGE SCALE GENOMIC DNA]</scope>
    <source>
        <strain evidence="3">CCUG 56401</strain>
    </source>
</reference>
<dbReference type="Proteomes" id="UP001597018">
    <property type="component" value="Unassembled WGS sequence"/>
</dbReference>
<evidence type="ECO:0000313" key="3">
    <source>
        <dbReference type="Proteomes" id="UP001597018"/>
    </source>
</evidence>